<accession>A0A8B7NJ97</accession>
<dbReference type="GO" id="GO:0004674">
    <property type="term" value="F:protein serine/threonine kinase activity"/>
    <property type="evidence" value="ECO:0007669"/>
    <property type="project" value="UniProtKB-KW"/>
</dbReference>
<dbReference type="InterPro" id="IPR008271">
    <property type="entry name" value="Ser/Thr_kinase_AS"/>
</dbReference>
<keyword evidence="15" id="KW-1185">Reference proteome</keyword>
<keyword evidence="4" id="KW-0723">Serine/threonine-protein kinase</keyword>
<dbReference type="GO" id="GO:0005524">
    <property type="term" value="F:ATP binding"/>
    <property type="evidence" value="ECO:0007669"/>
    <property type="project" value="UniProtKB-UniRule"/>
</dbReference>
<proteinExistence type="predicted"/>
<dbReference type="KEGG" id="hazt:108670743"/>
<dbReference type="GO" id="GO:0030430">
    <property type="term" value="C:host cell cytoplasm"/>
    <property type="evidence" value="ECO:0007669"/>
    <property type="project" value="UniProtKB-SubCell"/>
</dbReference>
<dbReference type="SMART" id="SM00220">
    <property type="entry name" value="S_TKc"/>
    <property type="match status" value="1"/>
</dbReference>
<comment type="subcellular location">
    <subcellularLocation>
        <location evidence="1">Host cytoplasm</location>
    </subcellularLocation>
</comment>
<evidence type="ECO:0000256" key="2">
    <source>
        <dbReference type="ARBA" id="ARBA00012513"/>
    </source>
</evidence>
<feature type="compositionally biased region" description="Low complexity" evidence="13">
    <location>
        <begin position="604"/>
        <end position="627"/>
    </location>
</feature>
<dbReference type="InterPro" id="IPR017441">
    <property type="entry name" value="Protein_kinase_ATP_BS"/>
</dbReference>
<evidence type="ECO:0000256" key="8">
    <source>
        <dbReference type="ARBA" id="ARBA00022840"/>
    </source>
</evidence>
<evidence type="ECO:0000256" key="11">
    <source>
        <dbReference type="ARBA" id="ARBA00048679"/>
    </source>
</evidence>
<dbReference type="PANTHER" id="PTHR22984">
    <property type="entry name" value="SERINE/THREONINE-PROTEIN KINASE PIM"/>
    <property type="match status" value="1"/>
</dbReference>
<keyword evidence="7 16" id="KW-0418">Kinase</keyword>
<evidence type="ECO:0000256" key="5">
    <source>
        <dbReference type="ARBA" id="ARBA00022679"/>
    </source>
</evidence>
<gene>
    <name evidence="16" type="primary">LOC108670743</name>
</gene>
<dbReference type="PROSITE" id="PS00107">
    <property type="entry name" value="PROTEIN_KINASE_ATP"/>
    <property type="match status" value="1"/>
</dbReference>
<dbReference type="RefSeq" id="XP_018013724.2">
    <property type="nucleotide sequence ID" value="XM_018158235.2"/>
</dbReference>
<feature type="region of interest" description="Disordered" evidence="13">
    <location>
        <begin position="642"/>
        <end position="858"/>
    </location>
</feature>
<reference evidence="16" key="1">
    <citation type="submission" date="2025-08" db="UniProtKB">
        <authorList>
            <consortium name="RefSeq"/>
        </authorList>
    </citation>
    <scope>IDENTIFICATION</scope>
    <source>
        <tissue evidence="16">Whole organism</tissue>
    </source>
</reference>
<evidence type="ECO:0000256" key="6">
    <source>
        <dbReference type="ARBA" id="ARBA00022741"/>
    </source>
</evidence>
<feature type="domain" description="Protein kinase" evidence="14">
    <location>
        <begin position="295"/>
        <end position="553"/>
    </location>
</feature>
<dbReference type="PANTHER" id="PTHR22984:SF25">
    <property type="entry name" value="PROTEIN KINASE DOMAIN-CONTAINING PROTEIN"/>
    <property type="match status" value="1"/>
</dbReference>
<dbReference type="Gene3D" id="3.30.200.20">
    <property type="entry name" value="Phosphorylase Kinase, domain 1"/>
    <property type="match status" value="1"/>
</dbReference>
<dbReference type="OrthoDB" id="10252171at2759"/>
<feature type="compositionally biased region" description="Low complexity" evidence="13">
    <location>
        <begin position="691"/>
        <end position="717"/>
    </location>
</feature>
<evidence type="ECO:0000256" key="3">
    <source>
        <dbReference type="ARBA" id="ARBA00016885"/>
    </source>
</evidence>
<dbReference type="SUPFAM" id="SSF56112">
    <property type="entry name" value="Protein kinase-like (PK-like)"/>
    <property type="match status" value="1"/>
</dbReference>
<dbReference type="InterPro" id="IPR051138">
    <property type="entry name" value="PIM_Ser/Thr_kinase"/>
</dbReference>
<dbReference type="Pfam" id="PF00069">
    <property type="entry name" value="Pkinase"/>
    <property type="match status" value="1"/>
</dbReference>
<feature type="compositionally biased region" description="Polar residues" evidence="13">
    <location>
        <begin position="642"/>
        <end position="653"/>
    </location>
</feature>
<feature type="region of interest" description="Disordered" evidence="13">
    <location>
        <begin position="604"/>
        <end position="629"/>
    </location>
</feature>
<dbReference type="GO" id="GO:0005737">
    <property type="term" value="C:cytoplasm"/>
    <property type="evidence" value="ECO:0007669"/>
    <property type="project" value="TreeGrafter"/>
</dbReference>
<dbReference type="Gene3D" id="1.10.510.10">
    <property type="entry name" value="Transferase(Phosphotransferase) domain 1"/>
    <property type="match status" value="1"/>
</dbReference>
<feature type="compositionally biased region" description="Low complexity" evidence="13">
    <location>
        <begin position="779"/>
        <end position="795"/>
    </location>
</feature>
<dbReference type="PROSITE" id="PS50011">
    <property type="entry name" value="PROTEIN_KINASE_DOM"/>
    <property type="match status" value="1"/>
</dbReference>
<dbReference type="PROSITE" id="PS00108">
    <property type="entry name" value="PROTEIN_KINASE_ST"/>
    <property type="match status" value="1"/>
</dbReference>
<evidence type="ECO:0000259" key="14">
    <source>
        <dbReference type="PROSITE" id="PS50011"/>
    </source>
</evidence>
<evidence type="ECO:0000313" key="15">
    <source>
        <dbReference type="Proteomes" id="UP000694843"/>
    </source>
</evidence>
<dbReference type="GeneID" id="108670743"/>
<organism evidence="15 16">
    <name type="scientific">Hyalella azteca</name>
    <name type="common">Amphipod</name>
    <dbReference type="NCBI Taxonomy" id="294128"/>
    <lineage>
        <taxon>Eukaryota</taxon>
        <taxon>Metazoa</taxon>
        <taxon>Ecdysozoa</taxon>
        <taxon>Arthropoda</taxon>
        <taxon>Crustacea</taxon>
        <taxon>Multicrustacea</taxon>
        <taxon>Malacostraca</taxon>
        <taxon>Eumalacostraca</taxon>
        <taxon>Peracarida</taxon>
        <taxon>Amphipoda</taxon>
        <taxon>Senticaudata</taxon>
        <taxon>Talitrida</taxon>
        <taxon>Talitroidea</taxon>
        <taxon>Hyalellidae</taxon>
        <taxon>Hyalella</taxon>
    </lineage>
</organism>
<evidence type="ECO:0000256" key="12">
    <source>
        <dbReference type="PROSITE-ProRule" id="PRU10141"/>
    </source>
</evidence>
<feature type="compositionally biased region" description="Polar residues" evidence="13">
    <location>
        <begin position="805"/>
        <end position="852"/>
    </location>
</feature>
<evidence type="ECO:0000256" key="13">
    <source>
        <dbReference type="SAM" id="MobiDB-lite"/>
    </source>
</evidence>
<dbReference type="InterPro" id="IPR011009">
    <property type="entry name" value="Kinase-like_dom_sf"/>
</dbReference>
<keyword evidence="8 12" id="KW-0067">ATP-binding</keyword>
<keyword evidence="6 12" id="KW-0547">Nucleotide-binding</keyword>
<keyword evidence="5" id="KW-0808">Transferase</keyword>
<protein>
    <recommendedName>
        <fullName evidence="3">Serine/threonine-protein kinase 1</fullName>
        <ecNumber evidence="2">2.7.11.1</ecNumber>
    </recommendedName>
</protein>
<evidence type="ECO:0000256" key="4">
    <source>
        <dbReference type="ARBA" id="ARBA00022527"/>
    </source>
</evidence>
<evidence type="ECO:0000313" key="16">
    <source>
        <dbReference type="RefSeq" id="XP_018013724.2"/>
    </source>
</evidence>
<dbReference type="Proteomes" id="UP000694843">
    <property type="component" value="Unplaced"/>
</dbReference>
<dbReference type="OMA" id="WQLCCAI"/>
<feature type="binding site" evidence="12">
    <location>
        <position position="324"/>
    </location>
    <ligand>
        <name>ATP</name>
        <dbReference type="ChEBI" id="CHEBI:30616"/>
    </ligand>
</feature>
<comment type="catalytic activity">
    <reaction evidence="10">
        <text>L-threonyl-[protein] + ATP = O-phospho-L-threonyl-[protein] + ADP + H(+)</text>
        <dbReference type="Rhea" id="RHEA:46608"/>
        <dbReference type="Rhea" id="RHEA-COMP:11060"/>
        <dbReference type="Rhea" id="RHEA-COMP:11605"/>
        <dbReference type="ChEBI" id="CHEBI:15378"/>
        <dbReference type="ChEBI" id="CHEBI:30013"/>
        <dbReference type="ChEBI" id="CHEBI:30616"/>
        <dbReference type="ChEBI" id="CHEBI:61977"/>
        <dbReference type="ChEBI" id="CHEBI:456216"/>
        <dbReference type="EC" id="2.7.11.1"/>
    </reaction>
</comment>
<sequence length="858" mass="95329">MYRVLCSPKKAPEFVSHCAAAMVTINDGTTSKLPDSMNVTAQKKPSIRSCCDLTKIVPCLSSFSDSLESLIPLDSMSETSNYLDQHQDSLRSTSPSQQSVDSFSSFMTAESEFEHVSSYSEAHPKIVGSIVLDDRIEKLHDLPPIVYEDIVPCLPKSFVADCRCKPWHLLTCFDSYKVHIDRDVSLPREDIDERHSAIDDDDLYDYCVGNMKRKYLSICESELPMTPVQGPVLHLSKNKMKRIQKNLKSNGFGVQVIEAIHRVCRDSTTATYLYFADIVRTEVPIPGIPREEQSYKVGDVLGKGGFGTVYRGWRLGDNTPVAVKQIAKNRIHSFDIVNGVTVPREISLLLRLTNVPNVVQLLDWIDRDDSYLLIFERPEPCQDFFDYISKNIFIPENQARVLFAQIVQTVKECFEAGVVHRDIKDENILITYDSASDKYVLKLIDFGSGAVVNPDNRPYIDFDGTRVYAPPEWITSGSYSAIPAAVWSLGVLLYDMVVGYIPFENDESILQNKLQFRNDCPLSAPVVNLIKACLHPDPNSRPDLDAILSHPWIKHDSIADAFTSVQRKHQSMRLNHAHAQKALQQQQHQLLIQPQLQQQQQQLQQQQAQQQQPPQEFSPPQQQQQLQNVNPNRCTHYHRTTAINIPQLNSTRHQFPGSGTPGSASKASSDPTTPSTSSPSSCVSNLVRSASSSPLTLHTQPSSLSSSQSSDESSSTPAKSLPGNLNQISASDANVSHSSSSTALQTPPQSPPHLHDHSNLHQHHQSSMLYEEYSPPSPQSSTSTSDSQTYNSSNSVRLALPHYDSGNNNTAPTHNNTFNNTTSPHASPVNADSSNSSPCTAIQRCSSRSLNTRARDAL</sequence>
<evidence type="ECO:0000256" key="7">
    <source>
        <dbReference type="ARBA" id="ARBA00022777"/>
    </source>
</evidence>
<comment type="catalytic activity">
    <reaction evidence="11">
        <text>L-seryl-[protein] + ATP = O-phospho-L-seryl-[protein] + ADP + H(+)</text>
        <dbReference type="Rhea" id="RHEA:17989"/>
        <dbReference type="Rhea" id="RHEA-COMP:9863"/>
        <dbReference type="Rhea" id="RHEA-COMP:11604"/>
        <dbReference type="ChEBI" id="CHEBI:15378"/>
        <dbReference type="ChEBI" id="CHEBI:29999"/>
        <dbReference type="ChEBI" id="CHEBI:30616"/>
        <dbReference type="ChEBI" id="CHEBI:83421"/>
        <dbReference type="ChEBI" id="CHEBI:456216"/>
        <dbReference type="EC" id="2.7.11.1"/>
    </reaction>
</comment>
<name>A0A8B7NJ97_HYAAZ</name>
<feature type="compositionally biased region" description="Low complexity" evidence="13">
    <location>
        <begin position="663"/>
        <end position="681"/>
    </location>
</feature>
<evidence type="ECO:0000256" key="9">
    <source>
        <dbReference type="ARBA" id="ARBA00023200"/>
    </source>
</evidence>
<keyword evidence="9" id="KW-1035">Host cytoplasm</keyword>
<feature type="compositionally biased region" description="Low complexity" evidence="13">
    <location>
        <begin position="729"/>
        <end position="743"/>
    </location>
</feature>
<evidence type="ECO:0000256" key="1">
    <source>
        <dbReference type="ARBA" id="ARBA00004192"/>
    </source>
</evidence>
<dbReference type="AlphaFoldDB" id="A0A8B7NJ97"/>
<dbReference type="EC" id="2.7.11.1" evidence="2"/>
<dbReference type="InterPro" id="IPR000719">
    <property type="entry name" value="Prot_kinase_dom"/>
</dbReference>
<evidence type="ECO:0000256" key="10">
    <source>
        <dbReference type="ARBA" id="ARBA00047899"/>
    </source>
</evidence>
<dbReference type="FunFam" id="1.10.510.10:FF:000571">
    <property type="entry name" value="Maternal embryonic leucine zipper kinase"/>
    <property type="match status" value="1"/>
</dbReference>